<dbReference type="SUPFAM" id="SSF56935">
    <property type="entry name" value="Porins"/>
    <property type="match status" value="1"/>
</dbReference>
<evidence type="ECO:0000256" key="6">
    <source>
        <dbReference type="ARBA" id="ARBA00023065"/>
    </source>
</evidence>
<comment type="caution">
    <text evidence="11">The sequence shown here is derived from an EMBL/GenBank/DDBJ whole genome shotgun (WGS) entry which is preliminary data.</text>
</comment>
<keyword evidence="6" id="KW-0406">Ion transport</keyword>
<comment type="subcellular location">
    <subcellularLocation>
        <location evidence="1">Cell outer membrane</location>
        <topology evidence="1">Multi-pass membrane protein</topology>
    </subcellularLocation>
</comment>
<dbReference type="Proteomes" id="UP001500547">
    <property type="component" value="Unassembled WGS sequence"/>
</dbReference>
<organism evidence="11 12">
    <name type="scientific">Viridibacterium curvum</name>
    <dbReference type="NCBI Taxonomy" id="1101404"/>
    <lineage>
        <taxon>Bacteria</taxon>
        <taxon>Pseudomonadati</taxon>
        <taxon>Pseudomonadota</taxon>
        <taxon>Betaproteobacteria</taxon>
        <taxon>Rhodocyclales</taxon>
        <taxon>Rhodocyclaceae</taxon>
        <taxon>Viridibacterium</taxon>
    </lineage>
</organism>
<dbReference type="InterPro" id="IPR050286">
    <property type="entry name" value="G_neg_Bact_CarbUptk_Porin"/>
</dbReference>
<dbReference type="InterPro" id="IPR003192">
    <property type="entry name" value="Porin_LamB"/>
</dbReference>
<evidence type="ECO:0000256" key="3">
    <source>
        <dbReference type="ARBA" id="ARBA00022448"/>
    </source>
</evidence>
<accession>A0ABP9R4M0</accession>
<evidence type="ECO:0000313" key="12">
    <source>
        <dbReference type="Proteomes" id="UP001500547"/>
    </source>
</evidence>
<evidence type="ECO:0000256" key="10">
    <source>
        <dbReference type="SAM" id="SignalP"/>
    </source>
</evidence>
<evidence type="ECO:0000256" key="8">
    <source>
        <dbReference type="ARBA" id="ARBA00023136"/>
    </source>
</evidence>
<feature type="signal peptide" evidence="10">
    <location>
        <begin position="1"/>
        <end position="22"/>
    </location>
</feature>
<evidence type="ECO:0000256" key="1">
    <source>
        <dbReference type="ARBA" id="ARBA00004571"/>
    </source>
</evidence>
<reference evidence="12" key="1">
    <citation type="journal article" date="2019" name="Int. J. Syst. Evol. Microbiol.">
        <title>The Global Catalogue of Microorganisms (GCM) 10K type strain sequencing project: providing services to taxonomists for standard genome sequencing and annotation.</title>
        <authorList>
            <consortium name="The Broad Institute Genomics Platform"/>
            <consortium name="The Broad Institute Genome Sequencing Center for Infectious Disease"/>
            <person name="Wu L."/>
            <person name="Ma J."/>
        </authorList>
    </citation>
    <scope>NUCLEOTIDE SEQUENCE [LARGE SCALE GENOMIC DNA]</scope>
    <source>
        <strain evidence="12">JCM 18715</strain>
    </source>
</reference>
<keyword evidence="9" id="KW-0998">Cell outer membrane</keyword>
<dbReference type="PANTHER" id="PTHR38762">
    <property type="entry name" value="CRYPTIC OUTER MEMBRANE PORIN BGLH-RELATED"/>
    <property type="match status" value="1"/>
</dbReference>
<name>A0ABP9R4M0_9RHOO</name>
<dbReference type="InterPro" id="IPR036998">
    <property type="entry name" value="Porin_LamB_sf"/>
</dbReference>
<dbReference type="Gene3D" id="2.40.170.10">
    <property type="entry name" value="Porin, LamB type"/>
    <property type="match status" value="1"/>
</dbReference>
<keyword evidence="10" id="KW-0732">Signal</keyword>
<keyword evidence="4" id="KW-1134">Transmembrane beta strand</keyword>
<evidence type="ECO:0000256" key="7">
    <source>
        <dbReference type="ARBA" id="ARBA00023114"/>
    </source>
</evidence>
<dbReference type="EMBL" id="BAABLD010000017">
    <property type="protein sequence ID" value="GAA5171367.1"/>
    <property type="molecule type" value="Genomic_DNA"/>
</dbReference>
<keyword evidence="3" id="KW-0813">Transport</keyword>
<feature type="chain" id="PRO_5045316610" evidence="10">
    <location>
        <begin position="23"/>
        <end position="407"/>
    </location>
</feature>
<proteinExistence type="inferred from homology"/>
<dbReference type="PANTHER" id="PTHR38762:SF1">
    <property type="entry name" value="CRYPTIC OUTER MEMBRANE PORIN BGLH-RELATED"/>
    <property type="match status" value="1"/>
</dbReference>
<evidence type="ECO:0000256" key="5">
    <source>
        <dbReference type="ARBA" id="ARBA00022692"/>
    </source>
</evidence>
<keyword evidence="12" id="KW-1185">Reference proteome</keyword>
<evidence type="ECO:0000256" key="9">
    <source>
        <dbReference type="ARBA" id="ARBA00023237"/>
    </source>
</evidence>
<gene>
    <name evidence="11" type="ORF">GCM10025770_35880</name>
</gene>
<evidence type="ECO:0000256" key="2">
    <source>
        <dbReference type="ARBA" id="ARBA00007055"/>
    </source>
</evidence>
<sequence length="407" mass="44812">MKKIYPLIALSVAAAFGSSSQAATVDFSGYFRAGTGLNTRGGTMTCFKLPGADTKWRLGNECDYVIEPNLNATLATLDDKSEWHVHFMPSVYRAWGSKENGTDELTTRFGQVYAYGSNIPQLAGGTVWAGRRFYNRLQLGINDQFLENQDGDGAGLENMNIGIGKLSVAYMMNPRPEDPNNNRFALPLRLTNIRTFSDANELAIYTSYERQTRSRDAVANTVPDQQSSGNSFGLYHTTQGTLGGSTLVGARYDKNETARGGIGQRNTRVVAQQTGAAVGLKTNWDVIAEYRARNYFTNTPALKEKWTSFGARTDTHISGPFRFLVEAGHDRVKPSTGDTRYMTKLTVATAISGGKEAGSRPTIRLFYTHAWWNEAARQNLSSESRTQEVFGKAHNGSSVGVQAEAWW</sequence>
<comment type="similarity">
    <text evidence="2">Belongs to the porin LamB (TC 1.B.3) family.</text>
</comment>
<keyword evidence="8" id="KW-0472">Membrane</keyword>
<evidence type="ECO:0000313" key="11">
    <source>
        <dbReference type="EMBL" id="GAA5171367.1"/>
    </source>
</evidence>
<evidence type="ECO:0000256" key="4">
    <source>
        <dbReference type="ARBA" id="ARBA00022452"/>
    </source>
</evidence>
<keyword evidence="5" id="KW-0812">Transmembrane</keyword>
<dbReference type="Pfam" id="PF02264">
    <property type="entry name" value="LamB"/>
    <property type="match status" value="1"/>
</dbReference>
<protein>
    <submittedName>
        <fullName evidence="11">Maltoporin</fullName>
    </submittedName>
</protein>
<dbReference type="RefSeq" id="WP_345534489.1">
    <property type="nucleotide sequence ID" value="NZ_BAABLD010000017.1"/>
</dbReference>
<keyword evidence="7" id="KW-0626">Porin</keyword>